<feature type="domain" description="Type II secretion system protein GspF" evidence="8">
    <location>
        <begin position="221"/>
        <end position="341"/>
    </location>
</feature>
<evidence type="ECO:0000256" key="7">
    <source>
        <dbReference type="SAM" id="Phobius"/>
    </source>
</evidence>
<dbReference type="EMBL" id="SMMX01000012">
    <property type="protein sequence ID" value="TDA20984.1"/>
    <property type="molecule type" value="Genomic_DNA"/>
</dbReference>
<evidence type="ECO:0000256" key="2">
    <source>
        <dbReference type="ARBA" id="ARBA00005745"/>
    </source>
</evidence>
<comment type="caution">
    <text evidence="9">The sequence shown here is derived from an EMBL/GenBank/DDBJ whole genome shotgun (WGS) entry which is preliminary data.</text>
</comment>
<evidence type="ECO:0000256" key="4">
    <source>
        <dbReference type="ARBA" id="ARBA00022692"/>
    </source>
</evidence>
<dbReference type="Gene3D" id="1.20.81.30">
    <property type="entry name" value="Type II secretion system (T2SS), domain F"/>
    <property type="match status" value="2"/>
</dbReference>
<comment type="subcellular location">
    <subcellularLocation>
        <location evidence="1">Cell membrane</location>
        <topology evidence="1">Multi-pass membrane protein</topology>
    </subcellularLocation>
</comment>
<reference evidence="9 10" key="1">
    <citation type="journal article" date="2016" name="Nat. Microbiol.">
        <title>The Mouse Intestinal Bacterial Collection (miBC) provides host-specific insight into cultured diversity and functional potential of the gut microbiota.</title>
        <authorList>
            <person name="Lagkouvardos I."/>
            <person name="Pukall R."/>
            <person name="Abt B."/>
            <person name="Foesel B.U."/>
            <person name="Meier-Kolthoff J.P."/>
            <person name="Kumar N."/>
            <person name="Bresciani A."/>
            <person name="Martinez I."/>
            <person name="Just S."/>
            <person name="Ziegler C."/>
            <person name="Brugiroux S."/>
            <person name="Garzetti D."/>
            <person name="Wenning M."/>
            <person name="Bui T.P."/>
            <person name="Wang J."/>
            <person name="Hugenholtz F."/>
            <person name="Plugge C.M."/>
            <person name="Peterson D.A."/>
            <person name="Hornef M.W."/>
            <person name="Baines J.F."/>
            <person name="Smidt H."/>
            <person name="Walter J."/>
            <person name="Kristiansen K."/>
            <person name="Nielsen H.B."/>
            <person name="Haller D."/>
            <person name="Overmann J."/>
            <person name="Stecher B."/>
            <person name="Clavel T."/>
        </authorList>
    </citation>
    <scope>NUCLEOTIDE SEQUENCE [LARGE SCALE GENOMIC DNA]</scope>
    <source>
        <strain evidence="9 10">DSM 28560</strain>
    </source>
</reference>
<evidence type="ECO:0000259" key="8">
    <source>
        <dbReference type="Pfam" id="PF00482"/>
    </source>
</evidence>
<feature type="domain" description="Type II secretion system protein GspF" evidence="8">
    <location>
        <begin position="17"/>
        <end position="139"/>
    </location>
</feature>
<dbReference type="RefSeq" id="WP_132278877.1">
    <property type="nucleotide sequence ID" value="NZ_JAOBST010000034.1"/>
</dbReference>
<comment type="similarity">
    <text evidence="2">Belongs to the GSP F family.</text>
</comment>
<dbReference type="Proteomes" id="UP000295710">
    <property type="component" value="Unassembled WGS sequence"/>
</dbReference>
<keyword evidence="6 7" id="KW-0472">Membrane</keyword>
<dbReference type="AlphaFoldDB" id="A0A4R4FBN6"/>
<dbReference type="InterPro" id="IPR003004">
    <property type="entry name" value="GspF/PilC"/>
</dbReference>
<sequence length="349" mass="38840">MEQQIFTPLSNMEISAFCSQMAMILQSGISSIEGVTLMLEESKSSEEQELLMSMQKTLFETGSFYKALVSTQSFPDYMLQMVNIGEQTGKLDDVMKSLGEHYDREATIAQSVKNAVTYPLIMICMMLLVIVVLITKVMPIFNQVFRQLGSEMTGFSKAILNLGSALNRYSVAFIAVLAALIIFIFFVTRTKSGRAWFGRFTARFAWTRSVSEKMAACRFASGMALTLSSGMTQSECLELTSKLTDTENFRQKLEQCQVKMQEGEDLSQALLDMDVFSGIYARMASIGSKAGVLDEVMGDIADRYQEEIDQRFTNMIATLEPTLVIILSLIVGMILLSVMLPLMGIMSSI</sequence>
<dbReference type="InterPro" id="IPR018076">
    <property type="entry name" value="T2SS_GspF_dom"/>
</dbReference>
<evidence type="ECO:0000256" key="1">
    <source>
        <dbReference type="ARBA" id="ARBA00004651"/>
    </source>
</evidence>
<keyword evidence="5 7" id="KW-1133">Transmembrane helix</keyword>
<accession>A0A4R4FBN6</accession>
<name>A0A4R4FBN6_9FIRM</name>
<evidence type="ECO:0000256" key="5">
    <source>
        <dbReference type="ARBA" id="ARBA00022989"/>
    </source>
</evidence>
<evidence type="ECO:0000313" key="10">
    <source>
        <dbReference type="Proteomes" id="UP000295710"/>
    </source>
</evidence>
<dbReference type="PANTHER" id="PTHR30012:SF0">
    <property type="entry name" value="TYPE II SECRETION SYSTEM PROTEIN F-RELATED"/>
    <property type="match status" value="1"/>
</dbReference>
<evidence type="ECO:0000256" key="6">
    <source>
        <dbReference type="ARBA" id="ARBA00023136"/>
    </source>
</evidence>
<dbReference type="Pfam" id="PF00482">
    <property type="entry name" value="T2SSF"/>
    <property type="match status" value="2"/>
</dbReference>
<dbReference type="GO" id="GO:0005886">
    <property type="term" value="C:plasma membrane"/>
    <property type="evidence" value="ECO:0007669"/>
    <property type="project" value="UniProtKB-SubCell"/>
</dbReference>
<organism evidence="9 10">
    <name type="scientific">Extibacter muris</name>
    <dbReference type="NCBI Taxonomy" id="1796622"/>
    <lineage>
        <taxon>Bacteria</taxon>
        <taxon>Bacillati</taxon>
        <taxon>Bacillota</taxon>
        <taxon>Clostridia</taxon>
        <taxon>Lachnospirales</taxon>
        <taxon>Lachnospiraceae</taxon>
        <taxon>Extibacter</taxon>
    </lineage>
</organism>
<keyword evidence="4 7" id="KW-0812">Transmembrane</keyword>
<feature type="transmembrane region" description="Helical" evidence="7">
    <location>
        <begin position="169"/>
        <end position="187"/>
    </location>
</feature>
<protein>
    <submittedName>
        <fullName evidence="9">Type II secretion system F family protein</fullName>
    </submittedName>
</protein>
<dbReference type="PANTHER" id="PTHR30012">
    <property type="entry name" value="GENERAL SECRETION PATHWAY PROTEIN"/>
    <property type="match status" value="1"/>
</dbReference>
<dbReference type="PRINTS" id="PR00812">
    <property type="entry name" value="BCTERIALGSPF"/>
</dbReference>
<proteinExistence type="inferred from homology"/>
<feature type="transmembrane region" description="Helical" evidence="7">
    <location>
        <begin position="120"/>
        <end position="141"/>
    </location>
</feature>
<keyword evidence="10" id="KW-1185">Reference proteome</keyword>
<evidence type="ECO:0000256" key="3">
    <source>
        <dbReference type="ARBA" id="ARBA00022475"/>
    </source>
</evidence>
<keyword evidence="3" id="KW-1003">Cell membrane</keyword>
<gene>
    <name evidence="9" type="ORF">E1963_13525</name>
</gene>
<dbReference type="InterPro" id="IPR042094">
    <property type="entry name" value="T2SS_GspF_sf"/>
</dbReference>
<evidence type="ECO:0000313" key="9">
    <source>
        <dbReference type="EMBL" id="TDA20984.1"/>
    </source>
</evidence>
<feature type="transmembrane region" description="Helical" evidence="7">
    <location>
        <begin position="323"/>
        <end position="346"/>
    </location>
</feature>